<dbReference type="FunFam" id="3.40.50.2020:FF:000008">
    <property type="entry name" value="Orotate phosphoribosyltransferase"/>
    <property type="match status" value="1"/>
</dbReference>
<dbReference type="InterPro" id="IPR029057">
    <property type="entry name" value="PRTase-like"/>
</dbReference>
<reference evidence="11 12" key="1">
    <citation type="journal article" date="2016" name="Proc. Natl. Acad. Sci. U.S.A.">
        <title>Lipid metabolic changes in an early divergent fungus govern the establishment of a mutualistic symbiosis with endobacteria.</title>
        <authorList>
            <person name="Lastovetsky O.A."/>
            <person name="Gaspar M.L."/>
            <person name="Mondo S.J."/>
            <person name="LaButti K.M."/>
            <person name="Sandor L."/>
            <person name="Grigoriev I.V."/>
            <person name="Henry S.A."/>
            <person name="Pawlowska T.E."/>
        </authorList>
    </citation>
    <scope>NUCLEOTIDE SEQUENCE [LARGE SCALE GENOMIC DNA]</scope>
    <source>
        <strain evidence="11 12">ATCC 11559</strain>
    </source>
</reference>
<evidence type="ECO:0000313" key="11">
    <source>
        <dbReference type="EMBL" id="ORE21881.1"/>
    </source>
</evidence>
<dbReference type="PROSITE" id="PS01162">
    <property type="entry name" value="QOR_ZETA_CRYSTAL"/>
    <property type="match status" value="1"/>
</dbReference>
<dbReference type="EMBL" id="KV921273">
    <property type="protein sequence ID" value="ORE21881.1"/>
    <property type="molecule type" value="Genomic_DNA"/>
</dbReference>
<organism evidence="11 12">
    <name type="scientific">Rhizopus microsporus</name>
    <dbReference type="NCBI Taxonomy" id="58291"/>
    <lineage>
        <taxon>Eukaryota</taxon>
        <taxon>Fungi</taxon>
        <taxon>Fungi incertae sedis</taxon>
        <taxon>Mucoromycota</taxon>
        <taxon>Mucoromycotina</taxon>
        <taxon>Mucoromycetes</taxon>
        <taxon>Mucorales</taxon>
        <taxon>Mucorineae</taxon>
        <taxon>Rhizopodaceae</taxon>
        <taxon>Rhizopus</taxon>
    </lineage>
</organism>
<proteinExistence type="inferred from homology"/>
<dbReference type="InterPro" id="IPR036291">
    <property type="entry name" value="NAD(P)-bd_dom_sf"/>
</dbReference>
<evidence type="ECO:0000256" key="1">
    <source>
        <dbReference type="ARBA" id="ARBA00003769"/>
    </source>
</evidence>
<dbReference type="Gene3D" id="3.40.50.2020">
    <property type="match status" value="1"/>
</dbReference>
<dbReference type="InterPro" id="IPR013149">
    <property type="entry name" value="ADH-like_C"/>
</dbReference>
<dbReference type="GO" id="GO:0016491">
    <property type="term" value="F:oxidoreductase activity"/>
    <property type="evidence" value="ECO:0007669"/>
    <property type="project" value="UniProtKB-KW"/>
</dbReference>
<dbReference type="AlphaFoldDB" id="A0A1X0SCG1"/>
<dbReference type="GO" id="GO:0044205">
    <property type="term" value="P:'de novo' UMP biosynthetic process"/>
    <property type="evidence" value="ECO:0007669"/>
    <property type="project" value="UniProtKB-UniPathway"/>
</dbReference>
<evidence type="ECO:0000313" key="12">
    <source>
        <dbReference type="Proteomes" id="UP000242381"/>
    </source>
</evidence>
<evidence type="ECO:0000256" key="7">
    <source>
        <dbReference type="ARBA" id="ARBA00022679"/>
    </source>
</evidence>
<evidence type="ECO:0000256" key="3">
    <source>
        <dbReference type="ARBA" id="ARBA00006340"/>
    </source>
</evidence>
<dbReference type="SUPFAM" id="SSF53271">
    <property type="entry name" value="PRTase-like"/>
    <property type="match status" value="1"/>
</dbReference>
<comment type="pathway">
    <text evidence="2">Pyrimidine metabolism; UMP biosynthesis via de novo pathway; UMP from orotate: step 1/2.</text>
</comment>
<dbReference type="InterPro" id="IPR000836">
    <property type="entry name" value="PRTase_dom"/>
</dbReference>
<dbReference type="VEuPathDB" id="FungiDB:BCV72DRAFT_264801"/>
<dbReference type="Gene3D" id="3.90.180.10">
    <property type="entry name" value="Medium-chain alcohol dehydrogenases, catalytic domain"/>
    <property type="match status" value="1"/>
</dbReference>
<dbReference type="InterPro" id="IPR051397">
    <property type="entry name" value="Zn-ADH-like_protein"/>
</dbReference>
<dbReference type="SUPFAM" id="SSF51735">
    <property type="entry name" value="NAD(P)-binding Rossmann-fold domains"/>
    <property type="match status" value="1"/>
</dbReference>
<keyword evidence="7 11" id="KW-0808">Transferase</keyword>
<protein>
    <recommendedName>
        <fullName evidence="5">orotate phosphoribosyltransferase</fullName>
        <ecNumber evidence="5">2.4.2.10</ecNumber>
    </recommendedName>
</protein>
<evidence type="ECO:0000256" key="5">
    <source>
        <dbReference type="ARBA" id="ARBA00011971"/>
    </source>
</evidence>
<dbReference type="Proteomes" id="UP000242381">
    <property type="component" value="Unassembled WGS sequence"/>
</dbReference>
<evidence type="ECO:0000256" key="2">
    <source>
        <dbReference type="ARBA" id="ARBA00004889"/>
    </source>
</evidence>
<dbReference type="InterPro" id="IPR011032">
    <property type="entry name" value="GroES-like_sf"/>
</dbReference>
<evidence type="ECO:0000259" key="10">
    <source>
        <dbReference type="SMART" id="SM00829"/>
    </source>
</evidence>
<evidence type="ECO:0000256" key="8">
    <source>
        <dbReference type="ARBA" id="ARBA00022975"/>
    </source>
</evidence>
<dbReference type="InterPro" id="IPR002364">
    <property type="entry name" value="Quin_OxRdtase/zeta-crystal_CS"/>
</dbReference>
<dbReference type="GO" id="GO:0008270">
    <property type="term" value="F:zinc ion binding"/>
    <property type="evidence" value="ECO:0007669"/>
    <property type="project" value="InterPro"/>
</dbReference>
<dbReference type="EC" id="2.4.2.10" evidence="5"/>
<dbReference type="FunFam" id="3.40.50.720:FF:000121">
    <property type="entry name" value="Prostaglandin reductase 2"/>
    <property type="match status" value="1"/>
</dbReference>
<dbReference type="SMART" id="SM00829">
    <property type="entry name" value="PKS_ER"/>
    <property type="match status" value="1"/>
</dbReference>
<dbReference type="GO" id="GO:0004588">
    <property type="term" value="F:orotate phosphoribosyltransferase activity"/>
    <property type="evidence" value="ECO:0007669"/>
    <property type="project" value="UniProtKB-EC"/>
</dbReference>
<dbReference type="NCBIfam" id="TIGR00336">
    <property type="entry name" value="pyrE"/>
    <property type="match status" value="1"/>
</dbReference>
<gene>
    <name evidence="11" type="ORF">BCV71DRAFT_231940</name>
</gene>
<feature type="domain" description="Enoyl reductase (ER)" evidence="10">
    <location>
        <begin position="20"/>
        <end position="338"/>
    </location>
</feature>
<sequence>MRYKSSPTTFRKLQAIEVGNDFSKVTRVVTVNYQDLVDNLKKNQVVVKNLYVGINASDINFTNGKYIPGIKPPFDVGFEALGQIVAVGSDIPKDKVGSFVLYTQYGAFAEYCAVVYKITIPVPNGNPQLLGLLTSGLTASIALTETGRMTKNETVLVTAAAGGAGQIAVQLAKLAGNHVIGTCSSDDKVAMLKELGCDRVINYKKEDFKTVMKKEYPRGVDIVFESIGGNFFDICLKSLAVRGRLIVIGTLSSYSTKDGMQGDKVDTLKLLGTSRTVAGFFLPDYSHLHGKHMKSMIELLSQGKLKVLIDSPGTTGIDHVADGVAYLYSGKNKGKVVGYQREFIEFALANDVLKFGSFTLKSGRVSPYFINAGLFNSGKTLGAIGRYYAAALEDVGFEYDVLFGPAYKGIPLVCATALSLSNDHGKEAPFSFNRKEKKDHGEGGNIVGTPLRGKVVIVDDVITAGTAINESIEIIRQNNAQLTGVLVAVDRAEVAPDGSGKSAIQAIEEKNGVSIRAIITVDHIVEYMEEKGTYEAELKLMKEYRAQYGISR</sequence>
<dbReference type="InterPro" id="IPR020843">
    <property type="entry name" value="ER"/>
</dbReference>
<dbReference type="Gene3D" id="3.40.50.720">
    <property type="entry name" value="NAD(P)-binding Rossmann-like Domain"/>
    <property type="match status" value="1"/>
</dbReference>
<keyword evidence="6 11" id="KW-0328">Glycosyltransferase</keyword>
<evidence type="ECO:0000256" key="9">
    <source>
        <dbReference type="ARBA" id="ARBA00023002"/>
    </source>
</evidence>
<dbReference type="Pfam" id="PF00156">
    <property type="entry name" value="Pribosyltran"/>
    <property type="match status" value="1"/>
</dbReference>
<dbReference type="InterPro" id="IPR013154">
    <property type="entry name" value="ADH-like_N"/>
</dbReference>
<evidence type="ECO:0000256" key="4">
    <source>
        <dbReference type="ARBA" id="ARBA00011738"/>
    </source>
</evidence>
<accession>A0A1X0SCG1</accession>
<dbReference type="PANTHER" id="PTHR43677">
    <property type="entry name" value="SHORT-CHAIN DEHYDROGENASE/REDUCTASE"/>
    <property type="match status" value="1"/>
</dbReference>
<dbReference type="GO" id="GO:0006207">
    <property type="term" value="P:'de novo' pyrimidine nucleobase biosynthetic process"/>
    <property type="evidence" value="ECO:0007669"/>
    <property type="project" value="UniProtKB-ARBA"/>
</dbReference>
<dbReference type="Pfam" id="PF00107">
    <property type="entry name" value="ADH_zinc_N"/>
    <property type="match status" value="1"/>
</dbReference>
<evidence type="ECO:0000256" key="6">
    <source>
        <dbReference type="ARBA" id="ARBA00022676"/>
    </source>
</evidence>
<dbReference type="Pfam" id="PF08240">
    <property type="entry name" value="ADH_N"/>
    <property type="match status" value="1"/>
</dbReference>
<comment type="similarity">
    <text evidence="3">Belongs to the purine/pyrimidine phosphoribosyltransferase family. PyrE subfamily.</text>
</comment>
<comment type="subunit">
    <text evidence="4">Homodimer.</text>
</comment>
<name>A0A1X0SCG1_RHIZD</name>
<dbReference type="OMA" id="FAEYCAV"/>
<dbReference type="InterPro" id="IPR004467">
    <property type="entry name" value="Or_phspho_trans_dom"/>
</dbReference>
<dbReference type="GO" id="GO:0005739">
    <property type="term" value="C:mitochondrion"/>
    <property type="evidence" value="ECO:0007669"/>
    <property type="project" value="TreeGrafter"/>
</dbReference>
<dbReference type="CDD" id="cd06223">
    <property type="entry name" value="PRTases_typeI"/>
    <property type="match status" value="1"/>
</dbReference>
<dbReference type="VEuPathDB" id="FungiDB:BCV72DRAFT_37952"/>
<keyword evidence="9" id="KW-0560">Oxidoreductase</keyword>
<dbReference type="UniPathway" id="UPA00070">
    <property type="reaction ID" value="UER00119"/>
</dbReference>
<dbReference type="SUPFAM" id="SSF50129">
    <property type="entry name" value="GroES-like"/>
    <property type="match status" value="1"/>
</dbReference>
<dbReference type="InterPro" id="IPR023031">
    <property type="entry name" value="OPRT"/>
</dbReference>
<dbReference type="PANTHER" id="PTHR43677:SF3">
    <property type="entry name" value="PROSTAGLANDIN REDUCTASE 3"/>
    <property type="match status" value="1"/>
</dbReference>
<keyword evidence="8" id="KW-0665">Pyrimidine biosynthesis</keyword>
<comment type="function">
    <text evidence="1">Catalyzes the transfer of a ribosyl phosphate group from 5-phosphoribose 1-diphosphate to orotate, leading to the formation of orotidine monophosphate (OMP).</text>
</comment>
<dbReference type="HAMAP" id="MF_01208">
    <property type="entry name" value="PyrE"/>
    <property type="match status" value="1"/>
</dbReference>